<dbReference type="GO" id="GO:0003677">
    <property type="term" value="F:DNA binding"/>
    <property type="evidence" value="ECO:0007669"/>
    <property type="project" value="InterPro"/>
</dbReference>
<dbReference type="STRING" id="571298.SAMN04488026_11182"/>
<dbReference type="InterPro" id="IPR010982">
    <property type="entry name" value="Lambda_DNA-bd_dom_sf"/>
</dbReference>
<reference evidence="1 2" key="1">
    <citation type="submission" date="2016-10" db="EMBL/GenBank/DDBJ databases">
        <authorList>
            <person name="de Groot N.N."/>
        </authorList>
    </citation>
    <scope>NUCLEOTIDE SEQUENCE [LARGE SCALE GENOMIC DNA]</scope>
    <source>
        <strain evidence="1 2">DSM 25294</strain>
    </source>
</reference>
<dbReference type="Gene3D" id="1.10.260.40">
    <property type="entry name" value="lambda repressor-like DNA-binding domains"/>
    <property type="match status" value="1"/>
</dbReference>
<name>A0A1G9N6B7_9RHOB</name>
<dbReference type="SUPFAM" id="SSF47413">
    <property type="entry name" value="lambda repressor-like DNA-binding domains"/>
    <property type="match status" value="1"/>
</dbReference>
<proteinExistence type="predicted"/>
<accession>A0A1G9N6B7</accession>
<evidence type="ECO:0008006" key="3">
    <source>
        <dbReference type="Google" id="ProtNLM"/>
    </source>
</evidence>
<evidence type="ECO:0000313" key="1">
    <source>
        <dbReference type="EMBL" id="SDL81923.1"/>
    </source>
</evidence>
<dbReference type="InterPro" id="IPR001387">
    <property type="entry name" value="Cro/C1-type_HTH"/>
</dbReference>
<sequence length="85" mass="9181">MVTGNQIRIARFGLRWSVQQLGEKTGIPVRTIRRIESEDGVPASSASTVQHLTETLESAGIEFIGTPNDAPGIRIHKIDAPGSDE</sequence>
<gene>
    <name evidence="1" type="ORF">SAMN04488026_11182</name>
</gene>
<dbReference type="RefSeq" id="WP_212635176.1">
    <property type="nucleotide sequence ID" value="NZ_FNEK01000118.1"/>
</dbReference>
<dbReference type="EMBL" id="FNEK01000118">
    <property type="protein sequence ID" value="SDL81923.1"/>
    <property type="molecule type" value="Genomic_DNA"/>
</dbReference>
<keyword evidence="2" id="KW-1185">Reference proteome</keyword>
<dbReference type="CDD" id="cd00093">
    <property type="entry name" value="HTH_XRE"/>
    <property type="match status" value="1"/>
</dbReference>
<protein>
    <recommendedName>
        <fullName evidence="3">Helix-turn-helix</fullName>
    </recommendedName>
</protein>
<dbReference type="Proteomes" id="UP000199382">
    <property type="component" value="Unassembled WGS sequence"/>
</dbReference>
<evidence type="ECO:0000313" key="2">
    <source>
        <dbReference type="Proteomes" id="UP000199382"/>
    </source>
</evidence>
<organism evidence="1 2">
    <name type="scientific">Aliiruegeria lutimaris</name>
    <dbReference type="NCBI Taxonomy" id="571298"/>
    <lineage>
        <taxon>Bacteria</taxon>
        <taxon>Pseudomonadati</taxon>
        <taxon>Pseudomonadota</taxon>
        <taxon>Alphaproteobacteria</taxon>
        <taxon>Rhodobacterales</taxon>
        <taxon>Roseobacteraceae</taxon>
        <taxon>Aliiruegeria</taxon>
    </lineage>
</organism>
<dbReference type="AlphaFoldDB" id="A0A1G9N6B7"/>